<dbReference type="STRING" id="1915309.AXG55_05155"/>
<gene>
    <name evidence="2" type="ORF">AXG55_05155</name>
</gene>
<dbReference type="InterPro" id="IPR051057">
    <property type="entry name" value="PI-PLC_domain"/>
</dbReference>
<dbReference type="OrthoDB" id="6402666at2"/>
<dbReference type="Proteomes" id="UP000184731">
    <property type="component" value="Chromosome"/>
</dbReference>
<dbReference type="EMBL" id="CP017834">
    <property type="protein sequence ID" value="APJ03323.1"/>
    <property type="molecule type" value="Genomic_DNA"/>
</dbReference>
<sequence>MKAYFLCLLCLLIIGIPLFSFAGQGGYHYFQNQFDPWTHRNIGIHFKVTNTECLVGVEKRSWTFESDFIETNQSSLNNCNSQEEISHNIIVKNHEDIIANYRIKMNLDSSLENSTSEINQNYWHHADLMSHGTSIIGTINIYDYILISASEKSAVTGWMGQIYNSIKEKPINQILIPGSHNSASNNLGLERSPDFNSDHISPPEIIKKLSQTQYYSIMEQLERGIRYLNIQFCFDGKHIRVCHGVYSKDETAENIFIDVRDFLSRKENNKELIIIDIQNFHNWILLPYLFKQKFRNMIQNYLGQLVAPQNHFSPTSSFQNFINSGHRVIILQDNPNHNLAWDRAQSICHNDYNFNQINDILNQFENNIKIRELACSHDKFLLSELAYKMKEINITHPNGVSLKDFLGPFKMASIKKLNEIKSEKWLKDKGNIIIEDFSSGFDLALIAKDINTNTVTVRIQNEYSDGYWGDWANETQLINSICKTNEYVGSYYQISEPNQENGDDTALNAIRMNCYKYNNGKAYYFTRMISSNEILWKNSRIGAPSGCFNGPANGFQMLIETNQIHGDDTAANSINLKCLKSNDAISQVFTSWGTRRPPALCPVGYALVGFITRVESNQKEEDDTALNGVRGYCKPFIQ</sequence>
<dbReference type="SUPFAM" id="SSF51092">
    <property type="entry name" value="Vitelline membrane outer protein-I (VMO-I)"/>
    <property type="match status" value="1"/>
</dbReference>
<dbReference type="PANTHER" id="PTHR13593:SF113">
    <property type="entry name" value="SI:DKEY-266F7.9"/>
    <property type="match status" value="1"/>
</dbReference>
<accession>A0A1L4CZD4</accession>
<dbReference type="PROSITE" id="PS50007">
    <property type="entry name" value="PIPLC_X_DOMAIN"/>
    <property type="match status" value="1"/>
</dbReference>
<reference evidence="2 3" key="1">
    <citation type="submission" date="2016-10" db="EMBL/GenBank/DDBJ databases">
        <title>Silvanigrella aquatica sp. nov., isolated from a freshwater lake located in the Black Forest, Germany, description of Silvanigrellaceae fam. nov., Silvanigrellales ord. nov., reclassification of the order Bdellovibrionales in the class Oligoflexia, reclassification of the families Bacteriovoracaceae and Halobacteriovoraceae in the new order Bacteriovoracales ord. nov., and reclassification of the family Pseudobacteriovoracaceae in the order Oligoflexiales.</title>
        <authorList>
            <person name="Hahn M.W."/>
            <person name="Schmidt J."/>
            <person name="Koll U."/>
            <person name="Rohde M."/>
            <person name="Verbag S."/>
            <person name="Pitt A."/>
            <person name="Nakai R."/>
            <person name="Naganuma T."/>
            <person name="Lang E."/>
        </authorList>
    </citation>
    <scope>NUCLEOTIDE SEQUENCE [LARGE SCALE GENOMIC DNA]</scope>
    <source>
        <strain evidence="2 3">MWH-Nonnen-W8red</strain>
    </source>
</reference>
<dbReference type="RefSeq" id="WP_148697055.1">
    <property type="nucleotide sequence ID" value="NZ_CP017834.1"/>
</dbReference>
<dbReference type="KEGG" id="saqi:AXG55_05155"/>
<name>A0A1L4CZD4_9BACT</name>
<dbReference type="AlphaFoldDB" id="A0A1L4CZD4"/>
<feature type="chain" id="PRO_5012091969" description="Phosphatidylinositol diacylglycerol-lyase" evidence="1">
    <location>
        <begin position="23"/>
        <end position="638"/>
    </location>
</feature>
<evidence type="ECO:0008006" key="4">
    <source>
        <dbReference type="Google" id="ProtNLM"/>
    </source>
</evidence>
<dbReference type="InterPro" id="IPR017946">
    <property type="entry name" value="PLC-like_Pdiesterase_TIM-brl"/>
</dbReference>
<dbReference type="Pfam" id="PF26146">
    <property type="entry name" value="PI-PLC_X"/>
    <property type="match status" value="1"/>
</dbReference>
<dbReference type="InterPro" id="IPR005515">
    <property type="entry name" value="VOMI"/>
</dbReference>
<dbReference type="PANTHER" id="PTHR13593">
    <property type="match status" value="1"/>
</dbReference>
<evidence type="ECO:0000313" key="2">
    <source>
        <dbReference type="EMBL" id="APJ03323.1"/>
    </source>
</evidence>
<keyword evidence="3" id="KW-1185">Reference proteome</keyword>
<dbReference type="InterPro" id="IPR036706">
    <property type="entry name" value="VOMI_sf"/>
</dbReference>
<dbReference type="Gene3D" id="2.100.10.20">
    <property type="entry name" value="Vitelline membrane outer layer protein I (VOMI)"/>
    <property type="match status" value="1"/>
</dbReference>
<dbReference type="GO" id="GO:0008081">
    <property type="term" value="F:phosphoric diester hydrolase activity"/>
    <property type="evidence" value="ECO:0007669"/>
    <property type="project" value="InterPro"/>
</dbReference>
<protein>
    <recommendedName>
        <fullName evidence="4">Phosphatidylinositol diacylglycerol-lyase</fullName>
    </recommendedName>
</protein>
<dbReference type="Pfam" id="PF03762">
    <property type="entry name" value="VOMI"/>
    <property type="match status" value="1"/>
</dbReference>
<evidence type="ECO:0000256" key="1">
    <source>
        <dbReference type="SAM" id="SignalP"/>
    </source>
</evidence>
<proteinExistence type="predicted"/>
<dbReference type="GO" id="GO:0006629">
    <property type="term" value="P:lipid metabolic process"/>
    <property type="evidence" value="ECO:0007669"/>
    <property type="project" value="InterPro"/>
</dbReference>
<dbReference type="SUPFAM" id="SSF51695">
    <property type="entry name" value="PLC-like phosphodiesterases"/>
    <property type="match status" value="1"/>
</dbReference>
<evidence type="ECO:0000313" key="3">
    <source>
        <dbReference type="Proteomes" id="UP000184731"/>
    </source>
</evidence>
<feature type="signal peptide" evidence="1">
    <location>
        <begin position="1"/>
        <end position="22"/>
    </location>
</feature>
<dbReference type="Gene3D" id="3.20.20.190">
    <property type="entry name" value="Phosphatidylinositol (PI) phosphodiesterase"/>
    <property type="match status" value="1"/>
</dbReference>
<keyword evidence="1" id="KW-0732">Signal</keyword>
<organism evidence="2 3">
    <name type="scientific">Silvanigrella aquatica</name>
    <dbReference type="NCBI Taxonomy" id="1915309"/>
    <lineage>
        <taxon>Bacteria</taxon>
        <taxon>Pseudomonadati</taxon>
        <taxon>Bdellovibrionota</taxon>
        <taxon>Oligoflexia</taxon>
        <taxon>Silvanigrellales</taxon>
        <taxon>Silvanigrellaceae</taxon>
        <taxon>Silvanigrella</taxon>
    </lineage>
</organism>